<gene>
    <name evidence="2" type="ORF">MAR_007231</name>
</gene>
<evidence type="ECO:0008006" key="4">
    <source>
        <dbReference type="Google" id="ProtNLM"/>
    </source>
</evidence>
<evidence type="ECO:0000313" key="2">
    <source>
        <dbReference type="EMBL" id="WAQ94760.1"/>
    </source>
</evidence>
<organism evidence="2 3">
    <name type="scientific">Mya arenaria</name>
    <name type="common">Soft-shell clam</name>
    <dbReference type="NCBI Taxonomy" id="6604"/>
    <lineage>
        <taxon>Eukaryota</taxon>
        <taxon>Metazoa</taxon>
        <taxon>Spiralia</taxon>
        <taxon>Lophotrochozoa</taxon>
        <taxon>Mollusca</taxon>
        <taxon>Bivalvia</taxon>
        <taxon>Autobranchia</taxon>
        <taxon>Heteroconchia</taxon>
        <taxon>Euheterodonta</taxon>
        <taxon>Imparidentia</taxon>
        <taxon>Neoheterodontei</taxon>
        <taxon>Myida</taxon>
        <taxon>Myoidea</taxon>
        <taxon>Myidae</taxon>
        <taxon>Mya</taxon>
    </lineage>
</organism>
<dbReference type="Gene3D" id="3.90.70.120">
    <property type="match status" value="1"/>
</dbReference>
<evidence type="ECO:0000313" key="3">
    <source>
        <dbReference type="Proteomes" id="UP001164746"/>
    </source>
</evidence>
<accession>A0ABY7DIC7</accession>
<reference evidence="2" key="1">
    <citation type="submission" date="2022-11" db="EMBL/GenBank/DDBJ databases">
        <title>Centuries of genome instability and evolution in soft-shell clam transmissible cancer (bioRxiv).</title>
        <authorList>
            <person name="Hart S.F.M."/>
            <person name="Yonemitsu M.A."/>
            <person name="Giersch R.M."/>
            <person name="Beal B.F."/>
            <person name="Arriagada G."/>
            <person name="Davis B.W."/>
            <person name="Ostrander E.A."/>
            <person name="Goff S.P."/>
            <person name="Metzger M.J."/>
        </authorList>
    </citation>
    <scope>NUCLEOTIDE SEQUENCE</scope>
    <source>
        <strain evidence="2">MELC-2E11</strain>
        <tissue evidence="2">Siphon/mantle</tissue>
    </source>
</reference>
<evidence type="ECO:0000256" key="1">
    <source>
        <dbReference type="SAM" id="MobiDB-lite"/>
    </source>
</evidence>
<sequence>MEEALESILLDKSACIFTMGKSLPSYSSTIMYDTAQYYLFDPHSRNEAGMPTSDCCAALSVHRDLDRHLSAMFDNLKDIPFEVAEISVIEDNTDRDISDFEGFSEVSDGDLACRLYLAQEISDVSSVSSVSMSSISLLAMDSISDITHVDEPNTVTLKPAFTATARLVLISDQSGVTQHTGHSEEPLTVGGCGDQSGVTKHTGHSVDPLTGGGCGDQSGVTQHTGHSVDPLTGGGCGDQSGVTQHTGHSVEPLTVGGCGDQSGVTQHTGHSVAPLSGGGCGDQSGVTQHTGHSDDALTVGGCGDQSGVIQHTGHSVAHLSDGGCGDQSGVTRHTGHLEEPLTVVGCGDQSGVTQHTGHSVDPVTVGGCGDQCGVTQHTSHSVDPLSDGGCGDQSGVTQHTGHLEEPLTFGGCGDQCGVTQHAGHLHEPISVRGCCDQTGEGQIKRCRKRINREEGGDQRATIFHEFWGSSSYVKQKEFICNSVTETKVERRLIRDKIQIDRKISRKYLFTVDGKKIDDCQQFNIDTLDISVSAVSTATHKPPPLAHISCNDKRGKHSNRRNRIPQELMMSKYLEQGLNLSKIYTLYTEKCESRNDCPVKESMYRHILNTQYNIAFNKPLKDMCDFCFQYTNM</sequence>
<feature type="region of interest" description="Disordered" evidence="1">
    <location>
        <begin position="216"/>
        <end position="292"/>
    </location>
</feature>
<protein>
    <recommendedName>
        <fullName evidence="4">Ubiquitin-like domain-containing protein</fullName>
    </recommendedName>
</protein>
<dbReference type="PANTHER" id="PTHR10773">
    <property type="entry name" value="DNA-DIRECTED RNA POLYMERASES I, II, AND III SUBUNIT RPABC2"/>
    <property type="match status" value="1"/>
</dbReference>
<keyword evidence="3" id="KW-1185">Reference proteome</keyword>
<dbReference type="EMBL" id="CP111012">
    <property type="protein sequence ID" value="WAQ94760.1"/>
    <property type="molecule type" value="Genomic_DNA"/>
</dbReference>
<dbReference type="PANTHER" id="PTHR10773:SF19">
    <property type="match status" value="1"/>
</dbReference>
<dbReference type="Proteomes" id="UP001164746">
    <property type="component" value="Chromosome 1"/>
</dbReference>
<proteinExistence type="predicted"/>
<name>A0ABY7DIC7_MYAAR</name>